<dbReference type="GeneID" id="113468970"/>
<feature type="domain" description="KATNIP" evidence="1">
    <location>
        <begin position="3"/>
        <end position="243"/>
    </location>
</feature>
<dbReference type="PANTHER" id="PTHR21534:SF0">
    <property type="entry name" value="KATANIN-INTERACTING PROTEIN"/>
    <property type="match status" value="1"/>
</dbReference>
<dbReference type="KEGG" id="dci:113468970"/>
<dbReference type="RefSeq" id="XP_026682121.1">
    <property type="nucleotide sequence ID" value="XM_026826320.1"/>
</dbReference>
<evidence type="ECO:0000313" key="3">
    <source>
        <dbReference type="RefSeq" id="XP_026682121.1"/>
    </source>
</evidence>
<dbReference type="PANTHER" id="PTHR21534">
    <property type="entry name" value="KATANIN-INTERACTING PROTEIN"/>
    <property type="match status" value="1"/>
</dbReference>
<dbReference type="InterPro" id="IPR026704">
    <property type="entry name" value="KATNIP"/>
</dbReference>
<evidence type="ECO:0000259" key="1">
    <source>
        <dbReference type="Pfam" id="PF14652"/>
    </source>
</evidence>
<gene>
    <name evidence="3" type="primary">LOC113468970</name>
</gene>
<proteinExistence type="predicted"/>
<dbReference type="InterPro" id="IPR027859">
    <property type="entry name" value="KATNIP_dom"/>
</dbReference>
<organism evidence="2 3">
    <name type="scientific">Diaphorina citri</name>
    <name type="common">Asian citrus psyllid</name>
    <dbReference type="NCBI Taxonomy" id="121845"/>
    <lineage>
        <taxon>Eukaryota</taxon>
        <taxon>Metazoa</taxon>
        <taxon>Ecdysozoa</taxon>
        <taxon>Arthropoda</taxon>
        <taxon>Hexapoda</taxon>
        <taxon>Insecta</taxon>
        <taxon>Pterygota</taxon>
        <taxon>Neoptera</taxon>
        <taxon>Paraneoptera</taxon>
        <taxon>Hemiptera</taxon>
        <taxon>Sternorrhyncha</taxon>
        <taxon>Psylloidea</taxon>
        <taxon>Psyllidae</taxon>
        <taxon>Diaphorininae</taxon>
        <taxon>Diaphorina</taxon>
    </lineage>
</organism>
<dbReference type="PaxDb" id="121845-A0A3Q0J0Z4"/>
<reference evidence="3" key="1">
    <citation type="submission" date="2025-08" db="UniProtKB">
        <authorList>
            <consortium name="RefSeq"/>
        </authorList>
    </citation>
    <scope>IDENTIFICATION</scope>
</reference>
<protein>
    <submittedName>
        <fullName evidence="3">Protein KIAA0556-like</fullName>
    </submittedName>
</protein>
<dbReference type="AlphaFoldDB" id="A0A3Q0J0Z4"/>
<dbReference type="STRING" id="121845.A0A3Q0J0Z4"/>
<accession>A0A3Q0J0Z4</accession>
<sequence length="583" mass="65786">MFQIIANPADINVLPEYTHDPRVVTNLIDGVYQTQDDMHLWLAPYIELGQHYVRLGFEREEVVALVRIWNYNKSRIHSYRGVKDIEITLDDVIIFKGEIARACGTLVGPPSSFGDTILFTTDEDILERIAENDTVFTGWVEKSQHYGYHGNHMTDSPEFDPPLTADTGGIRPLTSVEPISAPSHIPHGALVCYGTITLNLLSNYGHPTLIGLAGISVLEDTGNRVHTDSIQVMNTVDHSVQNLLNNDCMSSLDTRYMWCTPYRRGLVVTLVIKFSQPVHISALMVWNYNASIEMSYCGVKSMSILIDDKPLPENGQSILLRRAPGHLNYEFGQKIYLNKLSPADDDVLKRIHTSFSILSITEEEYEQPLMPKGFVFQFSLLNTWGDRYYLGLNGIELHDEFGDLIPLTAENIFAYPAGVHILHGMENDARTCDKLIDGVNNIADGTHSWLAPILPQEINKLYVVFDSPKVISMIKLWNYSKTPSRGVKEFGILVDDLLIYNGQLDMSSTNDKSNRPGTKAPHRTVLFTANRDLVRTEIPNRVVPSSIKEKTKSNRRDQVLVDESKRPYTSFVITKKKLMSRAM</sequence>
<dbReference type="Pfam" id="PF14652">
    <property type="entry name" value="DUF4457"/>
    <property type="match status" value="2"/>
</dbReference>
<feature type="domain" description="KATNIP" evidence="1">
    <location>
        <begin position="252"/>
        <end position="506"/>
    </location>
</feature>
<name>A0A3Q0J0Z4_DIACI</name>
<keyword evidence="2" id="KW-1185">Reference proteome</keyword>
<evidence type="ECO:0000313" key="2">
    <source>
        <dbReference type="Proteomes" id="UP000079169"/>
    </source>
</evidence>
<dbReference type="Proteomes" id="UP000079169">
    <property type="component" value="Unplaced"/>
</dbReference>